<evidence type="ECO:0000313" key="3">
    <source>
        <dbReference type="Proteomes" id="UP000027987"/>
    </source>
</evidence>
<dbReference type="AlphaFoldDB" id="A0A075K132"/>
<accession>A0A075K132</accession>
<name>A0A075K132_9GAMM</name>
<protein>
    <recommendedName>
        <fullName evidence="4">DUF1508 domain-containing protein</fullName>
    </recommendedName>
</protein>
<evidence type="ECO:0000256" key="1">
    <source>
        <dbReference type="SAM" id="MobiDB-lite"/>
    </source>
</evidence>
<dbReference type="PATRIC" id="fig|1217721.7.peg.233"/>
<evidence type="ECO:0000313" key="2">
    <source>
        <dbReference type="EMBL" id="AIF45963.1"/>
    </source>
</evidence>
<reference evidence="2 3" key="1">
    <citation type="submission" date="2014-07" db="EMBL/GenBank/DDBJ databases">
        <title>Complete Genome Sequence of Dyella japonica Strain A8 Isolated from Malaysian Tropical Soil.</title>
        <authorList>
            <person name="Hui R.K.H."/>
            <person name="Chen J.-W."/>
            <person name="Chan K.-G."/>
            <person name="Leung F.C.C."/>
        </authorList>
    </citation>
    <scope>NUCLEOTIDE SEQUENCE [LARGE SCALE GENOMIC DNA]</scope>
    <source>
        <strain evidence="2 3">A8</strain>
    </source>
</reference>
<dbReference type="KEGG" id="dja:HY57_01115"/>
<evidence type="ECO:0008006" key="4">
    <source>
        <dbReference type="Google" id="ProtNLM"/>
    </source>
</evidence>
<feature type="region of interest" description="Disordered" evidence="1">
    <location>
        <begin position="50"/>
        <end position="70"/>
    </location>
</feature>
<feature type="compositionally biased region" description="Low complexity" evidence="1">
    <location>
        <begin position="51"/>
        <end position="60"/>
    </location>
</feature>
<dbReference type="Proteomes" id="UP000027987">
    <property type="component" value="Chromosome"/>
</dbReference>
<sequence length="70" mass="7803">MSRDSVSIWSEEAPDGRFVGCYRVLHQGVQIAQDRTTRAYATRHEAEEAARSAANLARDAQGNADMTLRH</sequence>
<organism evidence="2 3">
    <name type="scientific">Dyella japonica A8</name>
    <dbReference type="NCBI Taxonomy" id="1217721"/>
    <lineage>
        <taxon>Bacteria</taxon>
        <taxon>Pseudomonadati</taxon>
        <taxon>Pseudomonadota</taxon>
        <taxon>Gammaproteobacteria</taxon>
        <taxon>Lysobacterales</taxon>
        <taxon>Rhodanobacteraceae</taxon>
        <taxon>Dyella</taxon>
    </lineage>
</organism>
<dbReference type="HOGENOM" id="CLU_2751344_0_0_6"/>
<gene>
    <name evidence="2" type="ORF">HY57_01115</name>
</gene>
<dbReference type="EMBL" id="CP008884">
    <property type="protein sequence ID" value="AIF45963.1"/>
    <property type="molecule type" value="Genomic_DNA"/>
</dbReference>
<proteinExistence type="predicted"/>
<keyword evidence="3" id="KW-1185">Reference proteome</keyword>